<organism evidence="12">
    <name type="scientific">Solanum chilense</name>
    <name type="common">Tomato</name>
    <name type="synonym">Lycopersicon chilense</name>
    <dbReference type="NCBI Taxonomy" id="4083"/>
    <lineage>
        <taxon>Eukaryota</taxon>
        <taxon>Viridiplantae</taxon>
        <taxon>Streptophyta</taxon>
        <taxon>Embryophyta</taxon>
        <taxon>Tracheophyta</taxon>
        <taxon>Spermatophyta</taxon>
        <taxon>Magnoliopsida</taxon>
        <taxon>eudicotyledons</taxon>
        <taxon>Gunneridae</taxon>
        <taxon>Pentapetalae</taxon>
        <taxon>asterids</taxon>
        <taxon>lamiids</taxon>
        <taxon>Solanales</taxon>
        <taxon>Solanaceae</taxon>
        <taxon>Solanoideae</taxon>
        <taxon>Solaneae</taxon>
        <taxon>Solanum</taxon>
        <taxon>Solanum subgen. Lycopersicon</taxon>
    </lineage>
</organism>
<dbReference type="GO" id="GO:0009535">
    <property type="term" value="C:chloroplast thylakoid membrane"/>
    <property type="evidence" value="ECO:0007669"/>
    <property type="project" value="UniProtKB-SubCell"/>
</dbReference>
<evidence type="ECO:0000313" key="12">
    <source>
        <dbReference type="EMBL" id="TMW80177.1"/>
    </source>
</evidence>
<proteinExistence type="inferred from homology"/>
<dbReference type="PANTHER" id="PTHR35775">
    <property type="match status" value="1"/>
</dbReference>
<sequence length="72" mass="8210">MEEMNKSIYLVLQFYILCTYSYYTYSIQIVNRGTPSMTNLNLPSIFGPLVGLVFPAIAMASLFLHVQKNKIV</sequence>
<dbReference type="PANTHER" id="PTHR35775:SF2">
    <property type="entry name" value="PHOTOSYSTEM I REACTION CENTER SUBUNIT VIII"/>
    <property type="match status" value="1"/>
</dbReference>
<keyword evidence="9" id="KW-0793">Thylakoid</keyword>
<comment type="caution">
    <text evidence="12">The sequence shown here is derived from an EMBL/GenBank/DDBJ whole genome shotgun (WGS) entry which is preliminary data.</text>
</comment>
<dbReference type="HAMAP" id="MF_00431">
    <property type="entry name" value="PSI_PsaI"/>
    <property type="match status" value="1"/>
</dbReference>
<dbReference type="GO" id="GO:0009522">
    <property type="term" value="C:photosystem I"/>
    <property type="evidence" value="ECO:0007669"/>
    <property type="project" value="UniProtKB-KW"/>
</dbReference>
<comment type="function">
    <text evidence="1">May help in the organization of the PsaL subunit.</text>
</comment>
<dbReference type="GO" id="GO:0015979">
    <property type="term" value="P:photosynthesis"/>
    <property type="evidence" value="ECO:0007669"/>
    <property type="project" value="UniProtKB-KW"/>
</dbReference>
<comment type="subcellular location">
    <subcellularLocation>
        <location evidence="2">Plastid</location>
        <location evidence="2">Chloroplast thylakoid membrane</location>
        <topology evidence="2">Single-pass membrane protein</topology>
    </subcellularLocation>
</comment>
<protein>
    <recommendedName>
        <fullName evidence="4">Photosystem I reaction center subunit VIII</fullName>
    </recommendedName>
</protein>
<dbReference type="InterPro" id="IPR036357">
    <property type="entry name" value="PSI_PsaI_sf"/>
</dbReference>
<evidence type="ECO:0000256" key="1">
    <source>
        <dbReference type="ARBA" id="ARBA00003541"/>
    </source>
</evidence>
<dbReference type="EMBL" id="RXGB01074596">
    <property type="protein sequence ID" value="TMW80177.1"/>
    <property type="molecule type" value="Genomic_DNA"/>
</dbReference>
<keyword evidence="10 11" id="KW-0472">Membrane</keyword>
<reference evidence="12" key="1">
    <citation type="submission" date="2019-05" db="EMBL/GenBank/DDBJ databases">
        <title>The de novo reference genome and transcriptome assemblies of the wild tomato species Solanum chilense.</title>
        <authorList>
            <person name="Stam R."/>
            <person name="Nosenko T."/>
            <person name="Hoerger A.C."/>
            <person name="Stephan W."/>
            <person name="Seidel M.A."/>
            <person name="Kuhn J.M.M."/>
            <person name="Haberer G."/>
            <person name="Tellier A."/>
        </authorList>
    </citation>
    <scope>NUCLEOTIDE SEQUENCE</scope>
    <source>
        <tissue evidence="12">Mature leaves</tissue>
    </source>
</reference>
<accession>A0A6N2AD31</accession>
<evidence type="ECO:0000256" key="11">
    <source>
        <dbReference type="SAM" id="Phobius"/>
    </source>
</evidence>
<dbReference type="InterPro" id="IPR001302">
    <property type="entry name" value="PSI_PsaI"/>
</dbReference>
<keyword evidence="5" id="KW-0602">Photosynthesis</keyword>
<evidence type="ECO:0000256" key="2">
    <source>
        <dbReference type="ARBA" id="ARBA00004581"/>
    </source>
</evidence>
<dbReference type="SUPFAM" id="SSF81540">
    <property type="entry name" value="Subunit VIII of photosystem I reaction centre, PsaI"/>
    <property type="match status" value="1"/>
</dbReference>
<keyword evidence="8 11" id="KW-1133">Transmembrane helix</keyword>
<dbReference type="Pfam" id="PF00796">
    <property type="entry name" value="PSI_8"/>
    <property type="match status" value="1"/>
</dbReference>
<evidence type="ECO:0000256" key="4">
    <source>
        <dbReference type="ARBA" id="ARBA00019929"/>
    </source>
</evidence>
<evidence type="ECO:0000256" key="3">
    <source>
        <dbReference type="ARBA" id="ARBA00005252"/>
    </source>
</evidence>
<evidence type="ECO:0000256" key="6">
    <source>
        <dbReference type="ARBA" id="ARBA00022692"/>
    </source>
</evidence>
<evidence type="ECO:0000256" key="7">
    <source>
        <dbReference type="ARBA" id="ARBA00022836"/>
    </source>
</evidence>
<keyword evidence="7" id="KW-0603">Photosystem I</keyword>
<keyword evidence="6 11" id="KW-0812">Transmembrane</keyword>
<evidence type="ECO:0000256" key="5">
    <source>
        <dbReference type="ARBA" id="ARBA00022531"/>
    </source>
</evidence>
<evidence type="ECO:0000256" key="9">
    <source>
        <dbReference type="ARBA" id="ARBA00023078"/>
    </source>
</evidence>
<evidence type="ECO:0000256" key="10">
    <source>
        <dbReference type="ARBA" id="ARBA00023136"/>
    </source>
</evidence>
<dbReference type="AlphaFoldDB" id="A0A6N2AD31"/>
<feature type="transmembrane region" description="Helical" evidence="11">
    <location>
        <begin position="7"/>
        <end position="25"/>
    </location>
</feature>
<gene>
    <name evidence="12" type="ORF">EJD97_023142</name>
</gene>
<comment type="similarity">
    <text evidence="3">Belongs to the PsaI family.</text>
</comment>
<name>A0A6N2AD31_SOLCI</name>
<feature type="transmembrane region" description="Helical" evidence="11">
    <location>
        <begin position="45"/>
        <end position="66"/>
    </location>
</feature>
<dbReference type="NCBIfam" id="TIGR03052">
    <property type="entry name" value="PS_I_psaI"/>
    <property type="match status" value="1"/>
</dbReference>
<evidence type="ECO:0000256" key="8">
    <source>
        <dbReference type="ARBA" id="ARBA00022989"/>
    </source>
</evidence>